<dbReference type="InterPro" id="IPR005814">
    <property type="entry name" value="Aminotrans_3"/>
</dbReference>
<dbReference type="InterPro" id="IPR049704">
    <property type="entry name" value="Aminotrans_3_PPA_site"/>
</dbReference>
<evidence type="ECO:0000256" key="1">
    <source>
        <dbReference type="ARBA" id="ARBA00001933"/>
    </source>
</evidence>
<reference evidence="4 5" key="1">
    <citation type="journal article" date="2019" name="Int. J. Syst. Evol. Microbiol.">
        <title>The Global Catalogue of Microorganisms (GCM) 10K type strain sequencing project: providing services to taxonomists for standard genome sequencing and annotation.</title>
        <authorList>
            <consortium name="The Broad Institute Genomics Platform"/>
            <consortium name="The Broad Institute Genome Sequencing Center for Infectious Disease"/>
            <person name="Wu L."/>
            <person name="Ma J."/>
        </authorList>
    </citation>
    <scope>NUCLEOTIDE SEQUENCE [LARGE SCALE GENOMIC DNA]</scope>
    <source>
        <strain evidence="4 5">JCM 6835</strain>
    </source>
</reference>
<organism evidence="4 5">
    <name type="scientific">Nonomuraea recticatena</name>
    <dbReference type="NCBI Taxonomy" id="46178"/>
    <lineage>
        <taxon>Bacteria</taxon>
        <taxon>Bacillati</taxon>
        <taxon>Actinomycetota</taxon>
        <taxon>Actinomycetes</taxon>
        <taxon>Streptosporangiales</taxon>
        <taxon>Streptosporangiaceae</taxon>
        <taxon>Nonomuraea</taxon>
    </lineage>
</organism>
<gene>
    <name evidence="4" type="primary">hemL_2</name>
    <name evidence="4" type="ORF">GCM10010412_027330</name>
</gene>
<dbReference type="PANTHER" id="PTHR43713">
    <property type="entry name" value="GLUTAMATE-1-SEMIALDEHYDE 2,1-AMINOMUTASE"/>
    <property type="match status" value="1"/>
</dbReference>
<protein>
    <submittedName>
        <fullName evidence="4">Glutamate-1-semialdehyde 2,1-aminomutase</fullName>
    </submittedName>
</protein>
<dbReference type="InterPro" id="IPR015421">
    <property type="entry name" value="PyrdxlP-dep_Trfase_major"/>
</dbReference>
<evidence type="ECO:0000256" key="3">
    <source>
        <dbReference type="RuleBase" id="RU003560"/>
    </source>
</evidence>
<comment type="cofactor">
    <cofactor evidence="1">
        <name>pyridoxal 5'-phosphate</name>
        <dbReference type="ChEBI" id="CHEBI:597326"/>
    </cofactor>
</comment>
<evidence type="ECO:0000256" key="2">
    <source>
        <dbReference type="ARBA" id="ARBA00022898"/>
    </source>
</evidence>
<sequence>MVAMTRSLDVSRDLYATAQRFIAGGVSSDARRTAGVPLYVDRAAGSRLWDVDGNVYLDYVLGQGPALLGHCPPAVVEAVTAQVSRGIVYSAQHAAEARVAERLCAMVPSAERVRFNTVGSEAAHAAWRLARGHTGRPKILKFEGHYHGWLDPVLYSVHPSLEAAGPADAPLAVPGTAGQPPAADLVVAPWNDLEALARLMDDEVAAVVMEPVLCNTGAIEPDPGYLRAVRELCDRNGSLLIFDEIITGFRLAPGGAQEYLGVHPDLSIFGKAMAGGMQVSALAGRADVMDTISTGKVAHAGTFNSQPVGIAAAEATLRILDEQRQEVYGTLYARGRALMEGLREAAAKAGVPLLVDGPGPVFQTYFTEEESVRNYRDFARTDRARMALLHAALLERGVNMVPRGLWFLSTAHTEGDVAATVEVFADALRTLPLG</sequence>
<comment type="caution">
    <text evidence="4">The sequence shown here is derived from an EMBL/GenBank/DDBJ whole genome shotgun (WGS) entry which is preliminary data.</text>
</comment>
<dbReference type="PANTHER" id="PTHR43713:SF3">
    <property type="entry name" value="GLUTAMATE-1-SEMIALDEHYDE 2,1-AMINOMUTASE 1, CHLOROPLASTIC-RELATED"/>
    <property type="match status" value="1"/>
</dbReference>
<evidence type="ECO:0000313" key="5">
    <source>
        <dbReference type="Proteomes" id="UP001501666"/>
    </source>
</evidence>
<dbReference type="SUPFAM" id="SSF53383">
    <property type="entry name" value="PLP-dependent transferases"/>
    <property type="match status" value="1"/>
</dbReference>
<keyword evidence="5" id="KW-1185">Reference proteome</keyword>
<keyword evidence="2 3" id="KW-0663">Pyridoxal phosphate</keyword>
<dbReference type="Pfam" id="PF00202">
    <property type="entry name" value="Aminotran_3"/>
    <property type="match status" value="1"/>
</dbReference>
<comment type="similarity">
    <text evidence="3">Belongs to the class-III pyridoxal-phosphate-dependent aminotransferase family.</text>
</comment>
<evidence type="ECO:0000313" key="4">
    <source>
        <dbReference type="EMBL" id="GAA2656974.1"/>
    </source>
</evidence>
<dbReference type="CDD" id="cd00610">
    <property type="entry name" value="OAT_like"/>
    <property type="match status" value="1"/>
</dbReference>
<dbReference type="EMBL" id="BAAATE010000005">
    <property type="protein sequence ID" value="GAA2656974.1"/>
    <property type="molecule type" value="Genomic_DNA"/>
</dbReference>
<proteinExistence type="inferred from homology"/>
<accession>A0ABN3RNW7</accession>
<dbReference type="Gene3D" id="3.90.1150.10">
    <property type="entry name" value="Aspartate Aminotransferase, domain 1"/>
    <property type="match status" value="1"/>
</dbReference>
<name>A0ABN3RNW7_9ACTN</name>
<dbReference type="PROSITE" id="PS00600">
    <property type="entry name" value="AA_TRANSFER_CLASS_3"/>
    <property type="match status" value="1"/>
</dbReference>
<dbReference type="Proteomes" id="UP001501666">
    <property type="component" value="Unassembled WGS sequence"/>
</dbReference>
<dbReference type="InterPro" id="IPR015422">
    <property type="entry name" value="PyrdxlP-dep_Trfase_small"/>
</dbReference>
<dbReference type="Gene3D" id="3.40.640.10">
    <property type="entry name" value="Type I PLP-dependent aspartate aminotransferase-like (Major domain)"/>
    <property type="match status" value="1"/>
</dbReference>
<dbReference type="InterPro" id="IPR015424">
    <property type="entry name" value="PyrdxlP-dep_Trfase"/>
</dbReference>